<dbReference type="EMBL" id="VSIV01000246">
    <property type="protein sequence ID" value="TYB32852.1"/>
    <property type="molecule type" value="Genomic_DNA"/>
</dbReference>
<dbReference type="InterPro" id="IPR008874">
    <property type="entry name" value="TraT_complement-R"/>
</dbReference>
<comment type="caution">
    <text evidence="7">The sequence shown here is derived from an EMBL/GenBank/DDBJ whole genome shotgun (WGS) entry which is preliminary data.</text>
</comment>
<evidence type="ECO:0000256" key="2">
    <source>
        <dbReference type="ARBA" id="ARBA00022729"/>
    </source>
</evidence>
<organism evidence="7 8">
    <name type="scientific">Flexistipes sinusarabici</name>
    <dbReference type="NCBI Taxonomy" id="2352"/>
    <lineage>
        <taxon>Bacteria</taxon>
        <taxon>Pseudomonadati</taxon>
        <taxon>Deferribacterota</taxon>
        <taxon>Deferribacteres</taxon>
        <taxon>Deferribacterales</taxon>
        <taxon>Flexistipitaceae</taxon>
        <taxon>Flexistipes</taxon>
    </lineage>
</organism>
<dbReference type="AlphaFoldDB" id="A0A5D0MKC0"/>
<evidence type="ECO:0000256" key="6">
    <source>
        <dbReference type="SAM" id="MobiDB-lite"/>
    </source>
</evidence>
<dbReference type="Proteomes" id="UP000323337">
    <property type="component" value="Unassembled WGS sequence"/>
</dbReference>
<gene>
    <name evidence="7" type="ORF">FXF49_09320</name>
</gene>
<keyword evidence="4" id="KW-0564">Palmitate</keyword>
<sequence>MLVEHINMKIMEGIMRNQKLLITAVLLTAVAFVVSCTSVSRGLGKVTANKYAEARSGTVWVVPPPQLEPPQPDNKNVYISFRNISDAQSVDLTDELRDAAREQGWNIVRDPQKADYRLRASLRYFGEVKPESGGAGIAKNMGVISGAAVGFGTGALVANATDNWAAGAAAGVGAGGLIGQSIANASRPREWAMIIDFVLEEYSEKPVKYKLMRNTGAGTLDAAGTGNSRMAAGGGTSGSNTSSGSITKKSHYFPHGMRLSAWATQINMKKEEALPLLKERTRKVVTNILPR</sequence>
<keyword evidence="3" id="KW-0472">Membrane</keyword>
<name>A0A5D0MKC0_FLESI</name>
<feature type="region of interest" description="Disordered" evidence="6">
    <location>
        <begin position="228"/>
        <end position="247"/>
    </location>
</feature>
<keyword evidence="5" id="KW-0449">Lipoprotein</keyword>
<evidence type="ECO:0008006" key="9">
    <source>
        <dbReference type="Google" id="ProtNLM"/>
    </source>
</evidence>
<comment type="subcellular location">
    <subcellularLocation>
        <location evidence="1">Cell outer membrane</location>
        <topology evidence="1">Lipid-anchor</topology>
    </subcellularLocation>
</comment>
<evidence type="ECO:0000256" key="4">
    <source>
        <dbReference type="ARBA" id="ARBA00023139"/>
    </source>
</evidence>
<evidence type="ECO:0000313" key="8">
    <source>
        <dbReference type="Proteomes" id="UP000323337"/>
    </source>
</evidence>
<reference evidence="7 8" key="1">
    <citation type="submission" date="2019-08" db="EMBL/GenBank/DDBJ databases">
        <title>Genomic characterization of a novel candidate phylum (ARYD3) from a high temperature, high salinity tertiary oil reservoir in north central Oklahoma, USA.</title>
        <authorList>
            <person name="Youssef N.H."/>
            <person name="Yadav A."/>
            <person name="Elshahed M.S."/>
        </authorList>
    </citation>
    <scope>NUCLEOTIDE SEQUENCE [LARGE SCALE GENOMIC DNA]</scope>
    <source>
        <strain evidence="7">ARYD1</strain>
    </source>
</reference>
<evidence type="ECO:0000256" key="5">
    <source>
        <dbReference type="ARBA" id="ARBA00023288"/>
    </source>
</evidence>
<proteinExistence type="predicted"/>
<evidence type="ECO:0000256" key="1">
    <source>
        <dbReference type="ARBA" id="ARBA00004459"/>
    </source>
</evidence>
<dbReference type="Pfam" id="PF05818">
    <property type="entry name" value="TraT"/>
    <property type="match status" value="1"/>
</dbReference>
<dbReference type="GO" id="GO:0009279">
    <property type="term" value="C:cell outer membrane"/>
    <property type="evidence" value="ECO:0007669"/>
    <property type="project" value="UniProtKB-SubCell"/>
</dbReference>
<accession>A0A5D0MKC0</accession>
<evidence type="ECO:0000313" key="7">
    <source>
        <dbReference type="EMBL" id="TYB32852.1"/>
    </source>
</evidence>
<protein>
    <recommendedName>
        <fullName evidence="9">TraT complement resistance protein</fullName>
    </recommendedName>
</protein>
<evidence type="ECO:0000256" key="3">
    <source>
        <dbReference type="ARBA" id="ARBA00023136"/>
    </source>
</evidence>
<dbReference type="RefSeq" id="WP_303701630.1">
    <property type="nucleotide sequence ID" value="NZ_VSIV01000246.1"/>
</dbReference>
<keyword evidence="2" id="KW-0732">Signal</keyword>